<dbReference type="InterPro" id="IPR047250">
    <property type="entry name" value="BRCT_p53bp1-like_rpt2"/>
</dbReference>
<evidence type="ECO:0000313" key="5">
    <source>
        <dbReference type="Proteomes" id="UP001491310"/>
    </source>
</evidence>
<feature type="compositionally biased region" description="Low complexity" evidence="1">
    <location>
        <begin position="466"/>
        <end position="491"/>
    </location>
</feature>
<feature type="region of interest" description="Disordered" evidence="1">
    <location>
        <begin position="284"/>
        <end position="628"/>
    </location>
</feature>
<feature type="compositionally biased region" description="Polar residues" evidence="1">
    <location>
        <begin position="451"/>
        <end position="461"/>
    </location>
</feature>
<feature type="region of interest" description="Disordered" evidence="1">
    <location>
        <begin position="1048"/>
        <end position="1085"/>
    </location>
</feature>
<feature type="region of interest" description="Disordered" evidence="1">
    <location>
        <begin position="1113"/>
        <end position="1175"/>
    </location>
</feature>
<dbReference type="PANTHER" id="PTHR15321:SF3">
    <property type="entry name" value="TP53-BINDING PROTEIN 1"/>
    <property type="match status" value="1"/>
</dbReference>
<dbReference type="InterPro" id="IPR036420">
    <property type="entry name" value="BRCT_dom_sf"/>
</dbReference>
<dbReference type="EMBL" id="JALJOT010000003">
    <property type="protein sequence ID" value="KAK9916661.1"/>
    <property type="molecule type" value="Genomic_DNA"/>
</dbReference>
<dbReference type="PROSITE" id="PS51038">
    <property type="entry name" value="BAH"/>
    <property type="match status" value="1"/>
</dbReference>
<dbReference type="SMART" id="SM00439">
    <property type="entry name" value="BAH"/>
    <property type="match status" value="1"/>
</dbReference>
<dbReference type="InterPro" id="IPR001357">
    <property type="entry name" value="BRCT_dom"/>
</dbReference>
<evidence type="ECO:0000256" key="1">
    <source>
        <dbReference type="SAM" id="MobiDB-lite"/>
    </source>
</evidence>
<protein>
    <recommendedName>
        <fullName evidence="6">BRCT domain-containing protein</fullName>
    </recommendedName>
</protein>
<keyword evidence="5" id="KW-1185">Reference proteome</keyword>
<comment type="caution">
    <text evidence="4">The sequence shown here is derived from an EMBL/GenBank/DDBJ whole genome shotgun (WGS) entry which is preliminary data.</text>
</comment>
<dbReference type="Proteomes" id="UP001491310">
    <property type="component" value="Unassembled WGS sequence"/>
</dbReference>
<feature type="compositionally biased region" description="Basic and acidic residues" evidence="1">
    <location>
        <begin position="767"/>
        <end position="777"/>
    </location>
</feature>
<feature type="compositionally biased region" description="Low complexity" evidence="1">
    <location>
        <begin position="341"/>
        <end position="356"/>
    </location>
</feature>
<gene>
    <name evidence="4" type="ORF">WJX75_005464</name>
</gene>
<dbReference type="Pfam" id="PF01426">
    <property type="entry name" value="BAH"/>
    <property type="match status" value="1"/>
</dbReference>
<evidence type="ECO:0000259" key="3">
    <source>
        <dbReference type="PROSITE" id="PS51038"/>
    </source>
</evidence>
<dbReference type="PANTHER" id="PTHR15321">
    <property type="entry name" value="TUMOR SUPPRESSOR P53-BINDING PROTEIN 1"/>
    <property type="match status" value="1"/>
</dbReference>
<feature type="compositionally biased region" description="Low complexity" evidence="1">
    <location>
        <begin position="1147"/>
        <end position="1162"/>
    </location>
</feature>
<feature type="compositionally biased region" description="Basic residues" evidence="1">
    <location>
        <begin position="694"/>
        <end position="707"/>
    </location>
</feature>
<evidence type="ECO:0008006" key="6">
    <source>
        <dbReference type="Google" id="ProtNLM"/>
    </source>
</evidence>
<feature type="compositionally biased region" description="Polar residues" evidence="1">
    <location>
        <begin position="321"/>
        <end position="333"/>
    </location>
</feature>
<dbReference type="SMART" id="SM00292">
    <property type="entry name" value="BRCT"/>
    <property type="match status" value="2"/>
</dbReference>
<dbReference type="PROSITE" id="PS50172">
    <property type="entry name" value="BRCT"/>
    <property type="match status" value="1"/>
</dbReference>
<feature type="compositionally biased region" description="Polar residues" evidence="1">
    <location>
        <begin position="288"/>
        <end position="302"/>
    </location>
</feature>
<feature type="region of interest" description="Disordered" evidence="1">
    <location>
        <begin position="42"/>
        <end position="61"/>
    </location>
</feature>
<dbReference type="CDD" id="cd17724">
    <property type="entry name" value="BRCT_p53bp1_rpt2"/>
    <property type="match status" value="1"/>
</dbReference>
<dbReference type="InterPro" id="IPR001025">
    <property type="entry name" value="BAH_dom"/>
</dbReference>
<dbReference type="SUPFAM" id="SSF52113">
    <property type="entry name" value="BRCT domain"/>
    <property type="match status" value="2"/>
</dbReference>
<feature type="compositionally biased region" description="Pro residues" evidence="1">
    <location>
        <begin position="1048"/>
        <end position="1059"/>
    </location>
</feature>
<name>A0ABR2YYA4_9CHLO</name>
<organism evidence="4 5">
    <name type="scientific">Coccomyxa subellipsoidea</name>
    <dbReference type="NCBI Taxonomy" id="248742"/>
    <lineage>
        <taxon>Eukaryota</taxon>
        <taxon>Viridiplantae</taxon>
        <taxon>Chlorophyta</taxon>
        <taxon>core chlorophytes</taxon>
        <taxon>Trebouxiophyceae</taxon>
        <taxon>Trebouxiophyceae incertae sedis</taxon>
        <taxon>Coccomyxaceae</taxon>
        <taxon>Coccomyxa</taxon>
    </lineage>
</organism>
<feature type="domain" description="BRCT" evidence="2">
    <location>
        <begin position="836"/>
        <end position="928"/>
    </location>
</feature>
<dbReference type="InterPro" id="IPR047252">
    <property type="entry name" value="TP53BP1-like"/>
</dbReference>
<feature type="compositionally biased region" description="Low complexity" evidence="1">
    <location>
        <begin position="778"/>
        <end position="791"/>
    </location>
</feature>
<dbReference type="Gene3D" id="3.40.50.10190">
    <property type="entry name" value="BRCT domain"/>
    <property type="match status" value="2"/>
</dbReference>
<dbReference type="Gene3D" id="2.30.30.490">
    <property type="match status" value="1"/>
</dbReference>
<dbReference type="InterPro" id="IPR043151">
    <property type="entry name" value="BAH_sf"/>
</dbReference>
<evidence type="ECO:0000313" key="4">
    <source>
        <dbReference type="EMBL" id="KAK9916661.1"/>
    </source>
</evidence>
<feature type="compositionally biased region" description="Low complexity" evidence="1">
    <location>
        <begin position="1113"/>
        <end position="1138"/>
    </location>
</feature>
<sequence length="1319" mass="140096">MCSRAAPASQGQQPQTGVEGVLPREQLQDSSSQDFVPAAAGAVPTGRMCHRDNVGPSQMGATLDNVHSSQLNLSLGLGSQNDDILPTEVEPRSFEVTARQLATTERQLTGAFCPETQAKGEGSSARTPASRGPTMSLGLLSEEFISESEGTQRAVLAAKIIEEYNYKSHLGDAEGGVFSCVLAADMDATAACLARKPSRMPQSESTMWERRLVEARRDQEMLGWNAEGTGELGTTEDLGGLTQEVVALLCTNEEITSRQEELETTGEIKKMDLSREQVVMSTAAEYPESQQPARAVQPSGTPQDGKACGQTSGADLPSEPAPSSDSAWLSNSGLAFGIGGKQPNQSQPSPGSSGWQREVGNTGLRLRPVWGSAPASREATPLTGDSLLTPPKRIVGPPSAGGLTRTGGLPGSPETPSQIAATADVLQLYSRPQQDIRTPGSGDKRQKPSDSDSPGISQTCEGNMGASPEAAACEEMPAAAAASPVSSEPPVSFVPDTYPGIGADTGPCAQPAGSCGASKACAEVSEQGEDGLQDDGVADVPPPKRRRLSLEGSKVPKGGNEEQAGTPQKGRKDPVRKGLHAMGGAHPRNGRGAVAMPVTRALANELGRNAAPRMTRQQAQVTKQARKGALVRAGVLPVAVRAAGFAEQQQPGRQGGLRSGRVRDPYSFPESQDVRLENPARGRAGLGPQVHFAHISRRSHIQARPRVKGLAGSTLQHGARRDAAQDTAGSSRAKQRRGEESGETGGAAAPLESNDEPAMQVAEDDEHAQPFEQEAREAALAAAPPASPKRLPQQKRKRRESLPVEAPTPQDKGAAAPGRKQSAARRKSEPAAVCNAKAGAFAVKAFLMTGYEDARERRRITKLINDHGGSVVDSIPLPEEQKMVHGVVAGRECERRPKFLFSYATGAPCIKASSLERCVRAGEWLPLRAADAWVPARAPCKVFQDYRIYLDGPATFRQQFGALLPHAGAVIMAEMETARDSPAAKRRRLSLAASISQPACDLVFTDKPQPLESHPELHSLLRQARRLAIPVKSVDWMIKALVNGELPDPIPIQAPPQEPSEPQDAALDRRPDEGESAQPAEAPEDCDAALVEDSESFGAMPLEIRPSAASVSFGGAAAAGPRSPQRPAQPQPRARQPSMPVVEPGDAPAATRRAAGGAAELAWVGEPSKEPPAGLSMRASQHRSFYGAIARGLDVMGVGDDVEVEVLGERMPRVARIEALWSERPVDGTERMLARCRFYYRPSETTFMSSDKPDELFASDHVDPRVAASTLLQKCTVVSGHPGHRSAIMDRRLSLGPQTYFCMYHYDHDGENLKPVPAA</sequence>
<evidence type="ECO:0000259" key="2">
    <source>
        <dbReference type="PROSITE" id="PS50172"/>
    </source>
</evidence>
<feature type="region of interest" description="Disordered" evidence="1">
    <location>
        <begin position="643"/>
        <end position="831"/>
    </location>
</feature>
<feature type="compositionally biased region" description="Acidic residues" evidence="1">
    <location>
        <begin position="526"/>
        <end position="537"/>
    </location>
</feature>
<reference evidence="4 5" key="1">
    <citation type="journal article" date="2024" name="Nat. Commun.">
        <title>Phylogenomics reveals the evolutionary origins of lichenization in chlorophyte algae.</title>
        <authorList>
            <person name="Puginier C."/>
            <person name="Libourel C."/>
            <person name="Otte J."/>
            <person name="Skaloud P."/>
            <person name="Haon M."/>
            <person name="Grisel S."/>
            <person name="Petersen M."/>
            <person name="Berrin J.G."/>
            <person name="Delaux P.M."/>
            <person name="Dal Grande F."/>
            <person name="Keller J."/>
        </authorList>
    </citation>
    <scope>NUCLEOTIDE SEQUENCE [LARGE SCALE GENOMIC DNA]</scope>
    <source>
        <strain evidence="4 5">SAG 216-7</strain>
    </source>
</reference>
<feature type="domain" description="BAH" evidence="3">
    <location>
        <begin position="1194"/>
        <end position="1317"/>
    </location>
</feature>
<proteinExistence type="predicted"/>
<accession>A0ABR2YYA4</accession>